<evidence type="ECO:0000313" key="1">
    <source>
        <dbReference type="EMBL" id="KAF7525987.1"/>
    </source>
</evidence>
<proteinExistence type="predicted"/>
<organism evidence="1 2">
    <name type="scientific">Penicillium crustosum</name>
    <name type="common">Blue mold fungus</name>
    <dbReference type="NCBI Taxonomy" id="36656"/>
    <lineage>
        <taxon>Eukaryota</taxon>
        <taxon>Fungi</taxon>
        <taxon>Dikarya</taxon>
        <taxon>Ascomycota</taxon>
        <taxon>Pezizomycotina</taxon>
        <taxon>Eurotiomycetes</taxon>
        <taxon>Eurotiomycetidae</taxon>
        <taxon>Eurotiales</taxon>
        <taxon>Aspergillaceae</taxon>
        <taxon>Penicillium</taxon>
    </lineage>
</organism>
<name>A0A9P5KZ27_PENCR</name>
<dbReference type="AlphaFoldDB" id="A0A9P5KZ27"/>
<dbReference type="EMBL" id="JAAOZQ010000025">
    <property type="protein sequence ID" value="KAF7525987.1"/>
    <property type="molecule type" value="Genomic_DNA"/>
</dbReference>
<comment type="caution">
    <text evidence="1">The sequence shown here is derived from an EMBL/GenBank/DDBJ whole genome shotgun (WGS) entry which is preliminary data.</text>
</comment>
<reference evidence="1" key="1">
    <citation type="submission" date="2020-02" db="EMBL/GenBank/DDBJ databases">
        <authorList>
            <person name="Lichtner F.J."/>
        </authorList>
    </citation>
    <scope>NUCLEOTIDE SEQUENCE</scope>
    <source>
        <strain evidence="1">G10</strain>
    </source>
</reference>
<gene>
    <name evidence="1" type="ORF">PCG10_004498</name>
</gene>
<protein>
    <submittedName>
        <fullName evidence="1">Uncharacterized protein</fullName>
    </submittedName>
</protein>
<keyword evidence="2" id="KW-1185">Reference proteome</keyword>
<dbReference type="Proteomes" id="UP000701341">
    <property type="component" value="Unassembled WGS sequence"/>
</dbReference>
<sequence length="118" mass="12799">MAEAGPDLEARAGCSMKGQFCVNGGTFRCCEGQGSCIDQRALTHPVHLLSSVELQEVSGKDLLAAAGSKNDYFAEKPLENDSGDSDPDVVLVDFEENDPENPLNWLPTQKWLILFVIS</sequence>
<accession>A0A9P5KZ27</accession>
<evidence type="ECO:0000313" key="2">
    <source>
        <dbReference type="Proteomes" id="UP000701341"/>
    </source>
</evidence>